<dbReference type="Proteomes" id="UP000502706">
    <property type="component" value="Chromosome"/>
</dbReference>
<dbReference type="PROSITE" id="PS00217">
    <property type="entry name" value="SUGAR_TRANSPORT_2"/>
    <property type="match status" value="1"/>
</dbReference>
<proteinExistence type="inferred from homology"/>
<dbReference type="InterPro" id="IPR020846">
    <property type="entry name" value="MFS_dom"/>
</dbReference>
<keyword evidence="8 13" id="KW-0472">Membrane</keyword>
<evidence type="ECO:0000256" key="4">
    <source>
        <dbReference type="ARBA" id="ARBA00022475"/>
    </source>
</evidence>
<feature type="transmembrane region" description="Helical" evidence="13">
    <location>
        <begin position="408"/>
        <end position="430"/>
    </location>
</feature>
<feature type="transmembrane region" description="Helical" evidence="13">
    <location>
        <begin position="59"/>
        <end position="82"/>
    </location>
</feature>
<feature type="transmembrane region" description="Helical" evidence="13">
    <location>
        <begin position="312"/>
        <end position="332"/>
    </location>
</feature>
<evidence type="ECO:0000256" key="10">
    <source>
        <dbReference type="ARBA" id="ARBA00039918"/>
    </source>
</evidence>
<evidence type="ECO:0000256" key="5">
    <source>
        <dbReference type="ARBA" id="ARBA00022692"/>
    </source>
</evidence>
<feature type="transmembrane region" description="Helical" evidence="13">
    <location>
        <begin position="35"/>
        <end position="53"/>
    </location>
</feature>
<dbReference type="FunFam" id="1.20.1250.20:FF:000001">
    <property type="entry name" value="Dicarboxylate MFS transporter"/>
    <property type="match status" value="1"/>
</dbReference>
<evidence type="ECO:0000256" key="13">
    <source>
        <dbReference type="SAM" id="Phobius"/>
    </source>
</evidence>
<feature type="transmembrane region" description="Helical" evidence="13">
    <location>
        <begin position="276"/>
        <end position="300"/>
    </location>
</feature>
<comment type="function">
    <text evidence="9">May be a proton symporter involved in the uptake of osmolytes such as proline and glycine betaine.</text>
</comment>
<feature type="transmembrane region" description="Helical" evidence="13">
    <location>
        <begin position="124"/>
        <end position="147"/>
    </location>
</feature>
<name>A0A6G8Q028_9ACTN</name>
<reference evidence="15 16" key="1">
    <citation type="submission" date="2019-10" db="EMBL/GenBank/DDBJ databases">
        <title>Rubrobacter sp nov SCSIO 52915 isolated from a deep-sea sediment in the South China Sea.</title>
        <authorList>
            <person name="Chen R.W."/>
        </authorList>
    </citation>
    <scope>NUCLEOTIDE SEQUENCE [LARGE SCALE GENOMIC DNA]</scope>
    <source>
        <strain evidence="15 16">SCSIO 52915</strain>
    </source>
</reference>
<keyword evidence="3" id="KW-0813">Transport</keyword>
<evidence type="ECO:0000256" key="6">
    <source>
        <dbReference type="ARBA" id="ARBA00022847"/>
    </source>
</evidence>
<dbReference type="GO" id="GO:0015293">
    <property type="term" value="F:symporter activity"/>
    <property type="evidence" value="ECO:0007669"/>
    <property type="project" value="UniProtKB-KW"/>
</dbReference>
<evidence type="ECO:0000256" key="1">
    <source>
        <dbReference type="ARBA" id="ARBA00004651"/>
    </source>
</evidence>
<keyword evidence="7 13" id="KW-1133">Transmembrane helix</keyword>
<evidence type="ECO:0000256" key="7">
    <source>
        <dbReference type="ARBA" id="ARBA00022989"/>
    </source>
</evidence>
<comment type="similarity">
    <text evidence="2">Belongs to the major facilitator superfamily. Metabolite:H+ Symporter (MHS) family (TC 2.A.1.6) family.</text>
</comment>
<evidence type="ECO:0000313" key="16">
    <source>
        <dbReference type="Proteomes" id="UP000502706"/>
    </source>
</evidence>
<dbReference type="EMBL" id="CP045121">
    <property type="protein sequence ID" value="QIN79829.1"/>
    <property type="molecule type" value="Genomic_DNA"/>
</dbReference>
<dbReference type="CDD" id="cd17369">
    <property type="entry name" value="MFS_ShiA_like"/>
    <property type="match status" value="1"/>
</dbReference>
<feature type="region of interest" description="Disordered" evidence="12">
    <location>
        <begin position="467"/>
        <end position="487"/>
    </location>
</feature>
<accession>A0A6G8Q028</accession>
<dbReference type="SUPFAM" id="SSF103473">
    <property type="entry name" value="MFS general substrate transporter"/>
    <property type="match status" value="1"/>
</dbReference>
<keyword evidence="5 13" id="KW-0812">Transmembrane</keyword>
<dbReference type="InterPro" id="IPR005829">
    <property type="entry name" value="Sugar_transporter_CS"/>
</dbReference>
<dbReference type="RefSeq" id="WP_166397503.1">
    <property type="nucleotide sequence ID" value="NZ_CP045121.1"/>
</dbReference>
<keyword evidence="6" id="KW-0769">Symport</keyword>
<evidence type="ECO:0000259" key="14">
    <source>
        <dbReference type="PROSITE" id="PS50850"/>
    </source>
</evidence>
<dbReference type="Pfam" id="PF00083">
    <property type="entry name" value="Sugar_tr"/>
    <property type="match status" value="1"/>
</dbReference>
<organism evidence="15 16">
    <name type="scientific">Rubrobacter marinus</name>
    <dbReference type="NCBI Taxonomy" id="2653852"/>
    <lineage>
        <taxon>Bacteria</taxon>
        <taxon>Bacillati</taxon>
        <taxon>Actinomycetota</taxon>
        <taxon>Rubrobacteria</taxon>
        <taxon>Rubrobacterales</taxon>
        <taxon>Rubrobacteraceae</taxon>
        <taxon>Rubrobacter</taxon>
    </lineage>
</organism>
<dbReference type="PANTHER" id="PTHR43045:SF1">
    <property type="entry name" value="SHIKIMATE TRANSPORTER"/>
    <property type="match status" value="1"/>
</dbReference>
<comment type="subcellular location">
    <subcellularLocation>
        <location evidence="1">Cell membrane</location>
        <topology evidence="1">Multi-pass membrane protein</topology>
    </subcellularLocation>
</comment>
<dbReference type="InterPro" id="IPR005828">
    <property type="entry name" value="MFS_sugar_transport-like"/>
</dbReference>
<evidence type="ECO:0000313" key="15">
    <source>
        <dbReference type="EMBL" id="QIN79829.1"/>
    </source>
</evidence>
<feature type="transmembrane region" description="Helical" evidence="13">
    <location>
        <begin position="194"/>
        <end position="215"/>
    </location>
</feature>
<evidence type="ECO:0000256" key="11">
    <source>
        <dbReference type="SAM" id="Coils"/>
    </source>
</evidence>
<feature type="coiled-coil region" evidence="11">
    <location>
        <begin position="226"/>
        <end position="255"/>
    </location>
</feature>
<dbReference type="AlphaFoldDB" id="A0A6G8Q028"/>
<evidence type="ECO:0000256" key="3">
    <source>
        <dbReference type="ARBA" id="ARBA00022448"/>
    </source>
</evidence>
<evidence type="ECO:0000256" key="8">
    <source>
        <dbReference type="ARBA" id="ARBA00023136"/>
    </source>
</evidence>
<feature type="transmembrane region" description="Helical" evidence="13">
    <location>
        <begin position="436"/>
        <end position="456"/>
    </location>
</feature>
<feature type="transmembrane region" description="Helical" evidence="13">
    <location>
        <begin position="344"/>
        <end position="362"/>
    </location>
</feature>
<dbReference type="KEGG" id="rmar:GBA65_16280"/>
<protein>
    <recommendedName>
        <fullName evidence="10">Putative proline/betaine transporter</fullName>
    </recommendedName>
</protein>
<feature type="transmembrane region" description="Helical" evidence="13">
    <location>
        <begin position="94"/>
        <end position="118"/>
    </location>
</feature>
<dbReference type="PANTHER" id="PTHR43045">
    <property type="entry name" value="SHIKIMATE TRANSPORTER"/>
    <property type="match status" value="1"/>
</dbReference>
<evidence type="ECO:0000256" key="9">
    <source>
        <dbReference type="ARBA" id="ARBA00037295"/>
    </source>
</evidence>
<feature type="domain" description="Major facilitator superfamily (MFS) profile" evidence="14">
    <location>
        <begin position="20"/>
        <end position="461"/>
    </location>
</feature>
<keyword evidence="16" id="KW-1185">Reference proteome</keyword>
<keyword evidence="11" id="KW-0175">Coiled coil</keyword>
<dbReference type="GO" id="GO:0005886">
    <property type="term" value="C:plasma membrane"/>
    <property type="evidence" value="ECO:0007669"/>
    <property type="project" value="UniProtKB-SubCell"/>
</dbReference>
<evidence type="ECO:0000256" key="2">
    <source>
        <dbReference type="ARBA" id="ARBA00008240"/>
    </source>
</evidence>
<dbReference type="InterPro" id="IPR036259">
    <property type="entry name" value="MFS_trans_sf"/>
</dbReference>
<dbReference type="Gene3D" id="1.20.1250.20">
    <property type="entry name" value="MFS general substrate transporter like domains"/>
    <property type="match status" value="1"/>
</dbReference>
<gene>
    <name evidence="15" type="ORF">GBA65_16280</name>
</gene>
<keyword evidence="4" id="KW-1003">Cell membrane</keyword>
<feature type="transmembrane region" description="Helical" evidence="13">
    <location>
        <begin position="159"/>
        <end position="182"/>
    </location>
</feature>
<dbReference type="PROSITE" id="PS50850">
    <property type="entry name" value="MFS"/>
    <property type="match status" value="1"/>
</dbReference>
<evidence type="ECO:0000256" key="12">
    <source>
        <dbReference type="SAM" id="MobiDB-lite"/>
    </source>
</evidence>
<feature type="transmembrane region" description="Helical" evidence="13">
    <location>
        <begin position="368"/>
        <end position="387"/>
    </location>
</feature>
<sequence length="487" mass="52033">MASASAVGTRQAPERDILKVALTALTGSSIEWYDFFIYGTAAALVFPTLFFSADMPPLVATLASFSTFAVGFIARPIGGIVFGHFGDKSGRKKALVTALLMMGIATTAIGLLPSYATIGWLAPLLLIVLRFVQGLAVGGQWGGAVLLATESSPRDKRGFYGSFAQIGVPVGVILAQLLFLLISSSLAPEAFQAWGWRVPFLLSIVLIGVAMYVQLRLEDTPAFRHLQEAKEAREREELERVAAERNQSVEEARRELAAERQPSPVMEAIRTHPKQILLAMGAFIAINANFYVFITFIIAYGTNPEILGLSQTTMLAAVLIASVFQIPALLFFAGLSDRIGRRGLYMAGAALLGIFSFPFWLMVNSENFILIALALIIGQAFLSMMYGPQAALYSELFSTKMRYSGASLGYQGGSIFGGALAPIIATALYARFGTSIAIAVYMAVVCAITLLSVYLLSETYQTDMDEEAGAAGGASEPVGGTQGTATS</sequence>